<evidence type="ECO:0000256" key="4">
    <source>
        <dbReference type="PROSITE-ProRule" id="PRU00335"/>
    </source>
</evidence>
<dbReference type="InterPro" id="IPR009057">
    <property type="entry name" value="Homeodomain-like_sf"/>
</dbReference>
<sequence length="197" mass="21090">MRQDAADNREAIVAAARQLLIDEGPGVSLRSIAKAASVGVATASRHFPERIELLDAIGAQAAADINEIVERHLGEFGSDARSAWRGAVHEIGNLQLAVVAQAIITDTMQNPETLSRRGQLVESRMAEIRDVYDRLLVPAKNARLCPADLDPLEFHMGLGVITRPLPAGVPVPVDVDQLAASLIDIALDGLELRAQAK</sequence>
<evidence type="ECO:0000256" key="1">
    <source>
        <dbReference type="ARBA" id="ARBA00023015"/>
    </source>
</evidence>
<organism evidence="6 7">
    <name type="scientific">Corynebacterium glaucum</name>
    <dbReference type="NCBI Taxonomy" id="187491"/>
    <lineage>
        <taxon>Bacteria</taxon>
        <taxon>Bacillati</taxon>
        <taxon>Actinomycetota</taxon>
        <taxon>Actinomycetes</taxon>
        <taxon>Mycobacteriales</taxon>
        <taxon>Corynebacteriaceae</taxon>
        <taxon>Corynebacterium</taxon>
    </lineage>
</organism>
<evidence type="ECO:0000256" key="2">
    <source>
        <dbReference type="ARBA" id="ARBA00023125"/>
    </source>
</evidence>
<evidence type="ECO:0000313" key="6">
    <source>
        <dbReference type="EMBL" id="AQQ15773.1"/>
    </source>
</evidence>
<protein>
    <submittedName>
        <fullName evidence="6">Bacterial regulatory protein, TetR family</fullName>
    </submittedName>
</protein>
<dbReference type="SUPFAM" id="SSF48498">
    <property type="entry name" value="Tetracyclin repressor-like, C-terminal domain"/>
    <property type="match status" value="1"/>
</dbReference>
<gene>
    <name evidence="6" type="ORF">CGLAU_09105</name>
</gene>
<dbReference type="GO" id="GO:0000976">
    <property type="term" value="F:transcription cis-regulatory region binding"/>
    <property type="evidence" value="ECO:0007669"/>
    <property type="project" value="TreeGrafter"/>
</dbReference>
<dbReference type="Proteomes" id="UP000217209">
    <property type="component" value="Chromosome"/>
</dbReference>
<dbReference type="SUPFAM" id="SSF46689">
    <property type="entry name" value="Homeodomain-like"/>
    <property type="match status" value="1"/>
</dbReference>
<keyword evidence="2 4" id="KW-0238">DNA-binding</keyword>
<dbReference type="OrthoDB" id="9795011at2"/>
<dbReference type="RefSeq" id="WP_095660410.1">
    <property type="nucleotide sequence ID" value="NZ_CP019688.1"/>
</dbReference>
<keyword evidence="1" id="KW-0805">Transcription regulation</keyword>
<dbReference type="KEGG" id="cgv:CGLAU_09105"/>
<keyword evidence="7" id="KW-1185">Reference proteome</keyword>
<dbReference type="PANTHER" id="PTHR30055">
    <property type="entry name" value="HTH-TYPE TRANSCRIPTIONAL REGULATOR RUTR"/>
    <property type="match status" value="1"/>
</dbReference>
<dbReference type="Pfam" id="PF00440">
    <property type="entry name" value="TetR_N"/>
    <property type="match status" value="1"/>
</dbReference>
<dbReference type="EMBL" id="CP019688">
    <property type="protein sequence ID" value="AQQ15773.1"/>
    <property type="molecule type" value="Genomic_DNA"/>
</dbReference>
<evidence type="ECO:0000259" key="5">
    <source>
        <dbReference type="PROSITE" id="PS50977"/>
    </source>
</evidence>
<keyword evidence="3" id="KW-0804">Transcription</keyword>
<evidence type="ECO:0000313" key="7">
    <source>
        <dbReference type="Proteomes" id="UP000217209"/>
    </source>
</evidence>
<dbReference type="Gene3D" id="1.10.357.10">
    <property type="entry name" value="Tetracycline Repressor, domain 2"/>
    <property type="match status" value="1"/>
</dbReference>
<dbReference type="InterPro" id="IPR036271">
    <property type="entry name" value="Tet_transcr_reg_TetR-rel_C_sf"/>
</dbReference>
<reference evidence="6 7" key="1">
    <citation type="submission" date="2016-12" db="EMBL/GenBank/DDBJ databases">
        <authorList>
            <person name="Song W.-J."/>
            <person name="Kurnit D.M."/>
        </authorList>
    </citation>
    <scope>NUCLEOTIDE SEQUENCE [LARGE SCALE GENOMIC DNA]</scope>
    <source>
        <strain evidence="6 7">DSM 30827</strain>
    </source>
</reference>
<dbReference type="GO" id="GO:0003700">
    <property type="term" value="F:DNA-binding transcription factor activity"/>
    <property type="evidence" value="ECO:0007669"/>
    <property type="project" value="TreeGrafter"/>
</dbReference>
<accession>A0A1Q2HY74</accession>
<dbReference type="AlphaFoldDB" id="A0A1Q2HY74"/>
<dbReference type="InterPro" id="IPR050109">
    <property type="entry name" value="HTH-type_TetR-like_transc_reg"/>
</dbReference>
<dbReference type="PROSITE" id="PS50977">
    <property type="entry name" value="HTH_TETR_2"/>
    <property type="match status" value="1"/>
</dbReference>
<proteinExistence type="predicted"/>
<feature type="DNA-binding region" description="H-T-H motif" evidence="4">
    <location>
        <begin position="28"/>
        <end position="47"/>
    </location>
</feature>
<evidence type="ECO:0000256" key="3">
    <source>
        <dbReference type="ARBA" id="ARBA00023163"/>
    </source>
</evidence>
<name>A0A1Q2HY74_9CORY</name>
<dbReference type="InterPro" id="IPR001647">
    <property type="entry name" value="HTH_TetR"/>
</dbReference>
<dbReference type="PANTHER" id="PTHR30055:SF234">
    <property type="entry name" value="HTH-TYPE TRANSCRIPTIONAL REGULATOR BETI"/>
    <property type="match status" value="1"/>
</dbReference>
<feature type="domain" description="HTH tetR-type" evidence="5">
    <location>
        <begin position="6"/>
        <end position="65"/>
    </location>
</feature>